<accession>A0A8W8LDU3</accession>
<dbReference type="PANTHER" id="PTHR14167:SF116">
    <property type="entry name" value="CAP, ISOFORM AC"/>
    <property type="match status" value="1"/>
</dbReference>
<evidence type="ECO:0000313" key="6">
    <source>
        <dbReference type="EnsemblMetazoa" id="G27804.10:cds"/>
    </source>
</evidence>
<organism evidence="6 7">
    <name type="scientific">Magallana gigas</name>
    <name type="common">Pacific oyster</name>
    <name type="synonym">Crassostrea gigas</name>
    <dbReference type="NCBI Taxonomy" id="29159"/>
    <lineage>
        <taxon>Eukaryota</taxon>
        <taxon>Metazoa</taxon>
        <taxon>Spiralia</taxon>
        <taxon>Lophotrochozoa</taxon>
        <taxon>Mollusca</taxon>
        <taxon>Bivalvia</taxon>
        <taxon>Autobranchia</taxon>
        <taxon>Pteriomorphia</taxon>
        <taxon>Ostreida</taxon>
        <taxon>Ostreoidea</taxon>
        <taxon>Ostreidae</taxon>
        <taxon>Magallana</taxon>
    </lineage>
</organism>
<evidence type="ECO:0000256" key="2">
    <source>
        <dbReference type="PROSITE-ProRule" id="PRU00192"/>
    </source>
</evidence>
<feature type="domain" description="SH3" evidence="5">
    <location>
        <begin position="674"/>
        <end position="733"/>
    </location>
</feature>
<feature type="compositionally biased region" description="Basic and acidic residues" evidence="3">
    <location>
        <begin position="1125"/>
        <end position="1138"/>
    </location>
</feature>
<feature type="compositionally biased region" description="Low complexity" evidence="3">
    <location>
        <begin position="1334"/>
        <end position="1344"/>
    </location>
</feature>
<evidence type="ECO:0000256" key="3">
    <source>
        <dbReference type="SAM" id="MobiDB-lite"/>
    </source>
</evidence>
<dbReference type="SUPFAM" id="SSF50044">
    <property type="entry name" value="SH3-domain"/>
    <property type="match status" value="4"/>
</dbReference>
<dbReference type="InterPro" id="IPR050384">
    <property type="entry name" value="Endophilin_SH3RF"/>
</dbReference>
<keyword evidence="4" id="KW-0812">Transmembrane</keyword>
<feature type="domain" description="SH3" evidence="5">
    <location>
        <begin position="578"/>
        <end position="639"/>
    </location>
</feature>
<feature type="compositionally biased region" description="Polar residues" evidence="3">
    <location>
        <begin position="922"/>
        <end position="937"/>
    </location>
</feature>
<dbReference type="Pfam" id="PF00018">
    <property type="entry name" value="SH3_1"/>
    <property type="match status" value="1"/>
</dbReference>
<keyword evidence="7" id="KW-1185">Reference proteome</keyword>
<evidence type="ECO:0000259" key="5">
    <source>
        <dbReference type="PROSITE" id="PS50002"/>
    </source>
</evidence>
<dbReference type="PROSITE" id="PS50002">
    <property type="entry name" value="SH3"/>
    <property type="match status" value="4"/>
</dbReference>
<feature type="transmembrane region" description="Helical" evidence="4">
    <location>
        <begin position="313"/>
        <end position="336"/>
    </location>
</feature>
<feature type="region of interest" description="Disordered" evidence="3">
    <location>
        <begin position="969"/>
        <end position="1378"/>
    </location>
</feature>
<evidence type="ECO:0000256" key="4">
    <source>
        <dbReference type="SAM" id="Phobius"/>
    </source>
</evidence>
<dbReference type="Gene3D" id="2.30.30.40">
    <property type="entry name" value="SH3 Domains"/>
    <property type="match status" value="4"/>
</dbReference>
<feature type="domain" description="SH3" evidence="5">
    <location>
        <begin position="417"/>
        <end position="476"/>
    </location>
</feature>
<feature type="region of interest" description="Disordered" evidence="3">
    <location>
        <begin position="770"/>
        <end position="870"/>
    </location>
</feature>
<feature type="region of interest" description="Disordered" evidence="3">
    <location>
        <begin position="889"/>
        <end position="954"/>
    </location>
</feature>
<keyword evidence="4" id="KW-0472">Membrane</keyword>
<dbReference type="EnsemblMetazoa" id="G27804.10">
    <property type="protein sequence ID" value="G27804.10:cds"/>
    <property type="gene ID" value="G27804"/>
</dbReference>
<reference evidence="6" key="1">
    <citation type="submission" date="2022-08" db="UniProtKB">
        <authorList>
            <consortium name="EnsemblMetazoa"/>
        </authorList>
    </citation>
    <scope>IDENTIFICATION</scope>
    <source>
        <strain evidence="6">05x7-T-G4-1.051#20</strain>
    </source>
</reference>
<dbReference type="Proteomes" id="UP000005408">
    <property type="component" value="Unassembled WGS sequence"/>
</dbReference>
<keyword evidence="4" id="KW-1133">Transmembrane helix</keyword>
<dbReference type="Pfam" id="PF14604">
    <property type="entry name" value="SH3_9"/>
    <property type="match status" value="2"/>
</dbReference>
<name>A0A8W8LDU3_MAGGI</name>
<evidence type="ECO:0000256" key="1">
    <source>
        <dbReference type="ARBA" id="ARBA00022443"/>
    </source>
</evidence>
<sequence length="1447" mass="157179">MFSDYCESCTGICNVSSFGDNTDCIAITSLTGPGGSQWFDEDRLCVYLRFARHRVDTSKHSSCDFVLKTVIQNQTSDFIATTSSLPYSSTSLPPPTVLSSDILKSSPVTVDMSSFTQLVTKSSSFESISPVATTTLQDSSADTVWSSQELSPNVGQPSAPFSADPSSEVISFQLSSTPHLSSEYSVSSVVTPSSISSQSLVLGPLVPSLTSSSSSVSPSSIVSSLPTPQLSSDIVLTSTFTESSSALTSSSSTFVPIQSHPTSILKETISPSTTLPVLPTSSSVFPGVTTTQGETNNTVSSTPAPLLGTGLELVIALSIIGAGLLIFFIIIVCVCVRRKKPGKHEKYQPNPVTEDLWVSGRSEVPLNHIDLLPQVKVTSEVDRGSAKLRNGITHFNTATVRRSYSPALRHTVTFFDEVEEKYIAIYNFEGKNEDCLTLKEGDIVVVTHKDNNGWWKGSLNGKTGLCPGSYLKEVSPEVDFKKNNRLSNGSQPFEISLDVDTNGPRPVSSFMAPESGFTKKASSLQRESNKVSTLNKHALGKEVGIPHIPDDVGEDREKDDKAVKRRSTISPVKEDINIEGTQFKVLFSYTANFKEEVSLQEGEIVTGIRKDRNGWMYGRKNRTNEVGHFPAVYVEVATQEDIEAASFSQFGYPDKETVYKQLQVNKTSHHDEDLIGIEHRALHYYAAEDEQDLSFDKGDIILVYEVNENGWWRGKHGEEVGWFPGSYVELVDEDPTELKYKGPGELSVSTEDRVRSSSFLSVGSITNVSKTSDEETGSICSAGTTDSRRRPVRKAPPPPVGPKSPRTPTTKQPPRPPSHVPWANQTESTPIDKSANQSRDISLNGSARSVNESDSVDGGPNGSIKPEVPKRFIKPKLVKISKKKINLKQSFNSVRASKSPPPPRPNFPKHIPKSPLNRSKDGTNQYNKLNGTHNSGSEVRESRSNSQNNSAMLDSDISGVEPLQLSNSEKDQSLVQNKSENSLNNSSQKNSKPSISQESERPMFSTSKNTLDELSPNEARHSTPKYHDTPKFSDPPVIHSKKMNGNVDSNGTVPESEASITEVSALDETDGDMKSPKVPPSPKRSRLPMLSGETSTNAHRARSKERPPPVAPKPLHRPSQIQRLKSLERNQSETENSSHDQSSLQDDSSSILIHDGLDSSNNNSTYLNDSHNQNASSQIKKPNMPLSQKSPQKQVTNNSRIPKTASGAIKRPSSAMTGKQTENSNKDYNRQISNTSQNSTGFPEAASPGKPPTPKPKRPDNPPIKSDTPTHRKTSASPSRIPLGKSPTRQRSDSGAKTKLPQNNSSKSSQVDSKMTSKIPTIPSTDGQKGAATKSSKIPSSDKSSPSKRGRSAIPKPPRPNQPFITPDQVGAGGDNSQHRVLIKKAMSGYEALKEGELSFSEGSLITEISQDADNPGWCVGRLPDGTTGRFHSSFVEDVPPEELAAV</sequence>
<feature type="compositionally biased region" description="Polar residues" evidence="3">
    <location>
        <begin position="1214"/>
        <end position="1223"/>
    </location>
</feature>
<feature type="compositionally biased region" description="Polar residues" evidence="3">
    <location>
        <begin position="1297"/>
        <end position="1327"/>
    </location>
</feature>
<feature type="compositionally biased region" description="Polar residues" evidence="3">
    <location>
        <begin position="1230"/>
        <end position="1241"/>
    </location>
</feature>
<evidence type="ECO:0000313" key="7">
    <source>
        <dbReference type="Proteomes" id="UP000005408"/>
    </source>
</evidence>
<feature type="compositionally biased region" description="Low complexity" evidence="3">
    <location>
        <begin position="1139"/>
        <end position="1154"/>
    </location>
</feature>
<feature type="compositionally biased region" description="Low complexity" evidence="3">
    <location>
        <begin position="976"/>
        <end position="997"/>
    </location>
</feature>
<dbReference type="InterPro" id="IPR036028">
    <property type="entry name" value="SH3-like_dom_sf"/>
</dbReference>
<feature type="domain" description="SH3" evidence="5">
    <location>
        <begin position="1379"/>
        <end position="1441"/>
    </location>
</feature>
<dbReference type="InterPro" id="IPR001452">
    <property type="entry name" value="SH3_domain"/>
</dbReference>
<proteinExistence type="predicted"/>
<dbReference type="PRINTS" id="PR00452">
    <property type="entry name" value="SH3DOMAIN"/>
</dbReference>
<dbReference type="CDD" id="cd00174">
    <property type="entry name" value="SH3"/>
    <property type="match status" value="2"/>
</dbReference>
<feature type="compositionally biased region" description="Polar residues" evidence="3">
    <location>
        <begin position="1046"/>
        <end position="1062"/>
    </location>
</feature>
<protein>
    <recommendedName>
        <fullName evidence="5">SH3 domain-containing protein</fullName>
    </recommendedName>
</protein>
<feature type="compositionally biased region" description="Polar residues" evidence="3">
    <location>
        <begin position="823"/>
        <end position="853"/>
    </location>
</feature>
<dbReference type="PANTHER" id="PTHR14167">
    <property type="entry name" value="SH3 DOMAIN-CONTAINING"/>
    <property type="match status" value="1"/>
</dbReference>
<dbReference type="SMART" id="SM00326">
    <property type="entry name" value="SH3"/>
    <property type="match status" value="4"/>
</dbReference>
<feature type="compositionally biased region" description="Polar residues" evidence="3">
    <location>
        <begin position="1158"/>
        <end position="1201"/>
    </location>
</feature>
<feature type="compositionally biased region" description="Basic and acidic residues" evidence="3">
    <location>
        <begin position="1018"/>
        <end position="1031"/>
    </location>
</feature>
<keyword evidence="1 2" id="KW-0728">SH3 domain</keyword>